<protein>
    <submittedName>
        <fullName evidence="3">3-oxoacyl-ACP reductase</fullName>
    </submittedName>
</protein>
<evidence type="ECO:0000313" key="3">
    <source>
        <dbReference type="EMBL" id="GGR38776.1"/>
    </source>
</evidence>
<dbReference type="PROSITE" id="PS00061">
    <property type="entry name" value="ADH_SHORT"/>
    <property type="match status" value="1"/>
</dbReference>
<reference evidence="3" key="2">
    <citation type="submission" date="2020-09" db="EMBL/GenBank/DDBJ databases">
        <authorList>
            <person name="Sun Q."/>
            <person name="Ohkuma M."/>
        </authorList>
    </citation>
    <scope>NUCLEOTIDE SEQUENCE</scope>
    <source>
        <strain evidence="3">JCM 31311</strain>
    </source>
</reference>
<dbReference type="InterPro" id="IPR020904">
    <property type="entry name" value="Sc_DH/Rdtase_CS"/>
</dbReference>
<evidence type="ECO:0000256" key="1">
    <source>
        <dbReference type="ARBA" id="ARBA00006484"/>
    </source>
</evidence>
<dbReference type="AlphaFoldDB" id="A0A918KX95"/>
<dbReference type="SUPFAM" id="SSF51735">
    <property type="entry name" value="NAD(P)-binding Rossmann-fold domains"/>
    <property type="match status" value="1"/>
</dbReference>
<dbReference type="InterPro" id="IPR002347">
    <property type="entry name" value="SDR_fam"/>
</dbReference>
<dbReference type="NCBIfam" id="NF005095">
    <property type="entry name" value="PRK06523.1"/>
    <property type="match status" value="1"/>
</dbReference>
<dbReference type="Proteomes" id="UP000603865">
    <property type="component" value="Unassembled WGS sequence"/>
</dbReference>
<proteinExistence type="inferred from homology"/>
<dbReference type="Pfam" id="PF00106">
    <property type="entry name" value="adh_short"/>
    <property type="match status" value="1"/>
</dbReference>
<dbReference type="RefSeq" id="WP_189093703.1">
    <property type="nucleotide sequence ID" value="NZ_BMQL01000089.1"/>
</dbReference>
<reference evidence="3" key="1">
    <citation type="journal article" date="2014" name="Int. J. Syst. Evol. Microbiol.">
        <title>Complete genome sequence of Corynebacterium casei LMG S-19264T (=DSM 44701T), isolated from a smear-ripened cheese.</title>
        <authorList>
            <consortium name="US DOE Joint Genome Institute (JGI-PGF)"/>
            <person name="Walter F."/>
            <person name="Albersmeier A."/>
            <person name="Kalinowski J."/>
            <person name="Ruckert C."/>
        </authorList>
    </citation>
    <scope>NUCLEOTIDE SEQUENCE</scope>
    <source>
        <strain evidence="3">JCM 31311</strain>
    </source>
</reference>
<comment type="similarity">
    <text evidence="1 2">Belongs to the short-chain dehydrogenases/reductases (SDR) family.</text>
</comment>
<comment type="caution">
    <text evidence="3">The sequence shown here is derived from an EMBL/GenBank/DDBJ whole genome shotgun (WGS) entry which is preliminary data.</text>
</comment>
<dbReference type="InterPro" id="IPR036291">
    <property type="entry name" value="NAD(P)-bd_dom_sf"/>
</dbReference>
<dbReference type="Gene3D" id="3.40.50.720">
    <property type="entry name" value="NAD(P)-binding Rossmann-like Domain"/>
    <property type="match status" value="1"/>
</dbReference>
<dbReference type="PRINTS" id="PR00081">
    <property type="entry name" value="GDHRDH"/>
</dbReference>
<dbReference type="EMBL" id="BMQL01000089">
    <property type="protein sequence ID" value="GGR38776.1"/>
    <property type="molecule type" value="Genomic_DNA"/>
</dbReference>
<dbReference type="FunFam" id="3.40.50.720:FF:000084">
    <property type="entry name" value="Short-chain dehydrogenase reductase"/>
    <property type="match status" value="1"/>
</dbReference>
<keyword evidence="4" id="KW-1185">Reference proteome</keyword>
<organism evidence="3 4">
    <name type="scientific">Deinococcus ruber</name>
    <dbReference type="NCBI Taxonomy" id="1848197"/>
    <lineage>
        <taxon>Bacteria</taxon>
        <taxon>Thermotogati</taxon>
        <taxon>Deinococcota</taxon>
        <taxon>Deinococci</taxon>
        <taxon>Deinococcales</taxon>
        <taxon>Deinococcaceae</taxon>
        <taxon>Deinococcus</taxon>
    </lineage>
</organism>
<dbReference type="PANTHER" id="PTHR42879:SF6">
    <property type="entry name" value="NADPH-DEPENDENT REDUCTASE BACG"/>
    <property type="match status" value="1"/>
</dbReference>
<dbReference type="GO" id="GO:0032787">
    <property type="term" value="P:monocarboxylic acid metabolic process"/>
    <property type="evidence" value="ECO:0007669"/>
    <property type="project" value="UniProtKB-ARBA"/>
</dbReference>
<dbReference type="PRINTS" id="PR00080">
    <property type="entry name" value="SDRFAMILY"/>
</dbReference>
<evidence type="ECO:0000313" key="4">
    <source>
        <dbReference type="Proteomes" id="UP000603865"/>
    </source>
</evidence>
<dbReference type="PANTHER" id="PTHR42879">
    <property type="entry name" value="3-OXOACYL-(ACYL-CARRIER-PROTEIN) REDUCTASE"/>
    <property type="match status" value="1"/>
</dbReference>
<accession>A0A918KX95</accession>
<gene>
    <name evidence="3" type="primary">fabG</name>
    <name evidence="3" type="ORF">GCM10008957_54750</name>
</gene>
<dbReference type="InterPro" id="IPR050259">
    <property type="entry name" value="SDR"/>
</dbReference>
<sequence length="262" mass="27256">MELELQGKVAVVTGASKGIGLAVTRALVREGVKVVAAARDTTLELNELVTQGQVLSVQLDLGTPDGPTRLVAQALEAYGTLDILINNVGAVRPRTGGFLTLTDDEWLWGLNINFLSAVRTTRAALPALIAQGTSTIVNTCSVNAILPDPLVIEYSAAKAALLNFSKALSKEVGRLGVRVNTVSPGPVSTDLWLGQDGVAATVSRASGRTAEEVARQATSGTATGRFTRPEEVANLIVLLASRVVGNVTGADFMIDGGLVQTI</sequence>
<evidence type="ECO:0000256" key="2">
    <source>
        <dbReference type="RuleBase" id="RU000363"/>
    </source>
</evidence>
<name>A0A918KX95_9DEIO</name>